<dbReference type="InterPro" id="IPR027417">
    <property type="entry name" value="P-loop_NTPase"/>
</dbReference>
<feature type="domain" description="DNA mismatch repair proteins mutS family" evidence="5">
    <location>
        <begin position="426"/>
        <end position="603"/>
    </location>
</feature>
<comment type="caution">
    <text evidence="6">The sequence shown here is derived from an EMBL/GenBank/DDBJ whole genome shotgun (WGS) entry which is preliminary data.</text>
</comment>
<feature type="transmembrane region" description="Helical" evidence="4">
    <location>
        <begin position="245"/>
        <end position="264"/>
    </location>
</feature>
<dbReference type="InterPro" id="IPR000432">
    <property type="entry name" value="DNA_mismatch_repair_MutS_C"/>
</dbReference>
<dbReference type="EMBL" id="DVGZ01000031">
    <property type="protein sequence ID" value="HIR46655.1"/>
    <property type="molecule type" value="Genomic_DNA"/>
</dbReference>
<keyword evidence="4" id="KW-1133">Transmembrane helix</keyword>
<proteinExistence type="predicted"/>
<evidence type="ECO:0000313" key="6">
    <source>
        <dbReference type="EMBL" id="HIR46655.1"/>
    </source>
</evidence>
<dbReference type="PANTHER" id="PTHR11361:SF99">
    <property type="entry name" value="DNA MISMATCH REPAIR PROTEIN"/>
    <property type="match status" value="1"/>
</dbReference>
<dbReference type="Pfam" id="PF00488">
    <property type="entry name" value="MutS_V"/>
    <property type="match status" value="1"/>
</dbReference>
<organism evidence="6 7">
    <name type="scientific">Candidatus Caccousia avicola</name>
    <dbReference type="NCBI Taxonomy" id="2840721"/>
    <lineage>
        <taxon>Bacteria</taxon>
        <taxon>Bacillati</taxon>
        <taxon>Bacillota</taxon>
        <taxon>Clostridia</taxon>
        <taxon>Eubacteriales</taxon>
        <taxon>Oscillospiraceae</taxon>
        <taxon>Oscillospiraceae incertae sedis</taxon>
        <taxon>Candidatus Caccousia</taxon>
    </lineage>
</organism>
<dbReference type="InterPro" id="IPR036187">
    <property type="entry name" value="DNA_mismatch_repair_MutS_sf"/>
</dbReference>
<name>A0A9D1AMA8_9FIRM</name>
<keyword evidence="4" id="KW-0812">Transmembrane</keyword>
<dbReference type="Gene3D" id="3.40.50.300">
    <property type="entry name" value="P-loop containing nucleotide triphosphate hydrolases"/>
    <property type="match status" value="1"/>
</dbReference>
<dbReference type="SMART" id="SM00534">
    <property type="entry name" value="MUTSac"/>
    <property type="match status" value="1"/>
</dbReference>
<dbReference type="GO" id="GO:0005829">
    <property type="term" value="C:cytosol"/>
    <property type="evidence" value="ECO:0007669"/>
    <property type="project" value="TreeGrafter"/>
</dbReference>
<dbReference type="Gene3D" id="1.10.1420.10">
    <property type="match status" value="1"/>
</dbReference>
<dbReference type="CDD" id="cd03283">
    <property type="entry name" value="ABC_MutS-like"/>
    <property type="match status" value="1"/>
</dbReference>
<evidence type="ECO:0000256" key="3">
    <source>
        <dbReference type="ARBA" id="ARBA00023125"/>
    </source>
</evidence>
<keyword evidence="4" id="KW-0472">Membrane</keyword>
<keyword evidence="3" id="KW-0238">DNA-binding</keyword>
<feature type="transmembrane region" description="Helical" evidence="4">
    <location>
        <begin position="446"/>
        <end position="466"/>
    </location>
</feature>
<evidence type="ECO:0000259" key="5">
    <source>
        <dbReference type="SMART" id="SM00534"/>
    </source>
</evidence>
<protein>
    <recommendedName>
        <fullName evidence="5">DNA mismatch repair proteins mutS family domain-containing protein</fullName>
    </recommendedName>
</protein>
<accession>A0A9D1AMA8</accession>
<reference evidence="6" key="1">
    <citation type="submission" date="2020-10" db="EMBL/GenBank/DDBJ databases">
        <authorList>
            <person name="Gilroy R."/>
        </authorList>
    </citation>
    <scope>NUCLEOTIDE SEQUENCE</scope>
    <source>
        <strain evidence="6">ChiSxjej1B13-7958</strain>
    </source>
</reference>
<feature type="transmembrane region" description="Helical" evidence="4">
    <location>
        <begin position="30"/>
        <end position="53"/>
    </location>
</feature>
<dbReference type="GO" id="GO:0140664">
    <property type="term" value="F:ATP-dependent DNA damage sensor activity"/>
    <property type="evidence" value="ECO:0007669"/>
    <property type="project" value="InterPro"/>
</dbReference>
<dbReference type="GO" id="GO:0030983">
    <property type="term" value="F:mismatched DNA binding"/>
    <property type="evidence" value="ECO:0007669"/>
    <property type="project" value="InterPro"/>
</dbReference>
<dbReference type="Proteomes" id="UP000824242">
    <property type="component" value="Unassembled WGS sequence"/>
</dbReference>
<keyword evidence="2" id="KW-0067">ATP-binding</keyword>
<dbReference type="PANTHER" id="PTHR11361">
    <property type="entry name" value="DNA MISMATCH REPAIR PROTEIN MUTS FAMILY MEMBER"/>
    <property type="match status" value="1"/>
</dbReference>
<keyword evidence="1" id="KW-0547">Nucleotide-binding</keyword>
<dbReference type="GO" id="GO:0005524">
    <property type="term" value="F:ATP binding"/>
    <property type="evidence" value="ECO:0007669"/>
    <property type="project" value="UniProtKB-KW"/>
</dbReference>
<dbReference type="InterPro" id="IPR045076">
    <property type="entry name" value="MutS"/>
</dbReference>
<evidence type="ECO:0000256" key="1">
    <source>
        <dbReference type="ARBA" id="ARBA00022741"/>
    </source>
</evidence>
<dbReference type="SUPFAM" id="SSF48334">
    <property type="entry name" value="DNA repair protein MutS, domain III"/>
    <property type="match status" value="1"/>
</dbReference>
<feature type="transmembrane region" description="Helical" evidence="4">
    <location>
        <begin position="220"/>
        <end position="239"/>
    </location>
</feature>
<reference evidence="6" key="2">
    <citation type="journal article" date="2021" name="PeerJ">
        <title>Extensive microbial diversity within the chicken gut microbiome revealed by metagenomics and culture.</title>
        <authorList>
            <person name="Gilroy R."/>
            <person name="Ravi A."/>
            <person name="Getino M."/>
            <person name="Pursley I."/>
            <person name="Horton D.L."/>
            <person name="Alikhan N.F."/>
            <person name="Baker D."/>
            <person name="Gharbi K."/>
            <person name="Hall N."/>
            <person name="Watson M."/>
            <person name="Adriaenssens E.M."/>
            <person name="Foster-Nyarko E."/>
            <person name="Jarju S."/>
            <person name="Secka A."/>
            <person name="Antonio M."/>
            <person name="Oren A."/>
            <person name="Chaudhuri R.R."/>
            <person name="La Ragione R."/>
            <person name="Hildebrand F."/>
            <person name="Pallen M.J."/>
        </authorList>
    </citation>
    <scope>NUCLEOTIDE SEQUENCE</scope>
    <source>
        <strain evidence="6">ChiSxjej1B13-7958</strain>
    </source>
</reference>
<sequence length="603" mass="66447">MQQEQMHTTASEWQELLEKHRAGEKKWNRLSLIFGLTKLALLITVFLTVYFIWLRGNPTLGIALTVVQAVIFVAAGIVQAKLNARMRFESGMAEQVQKHLDRLEGRWGDFKDTGEELAGPEHEYARDLDIVGKRSLFQLLNSTGTSFGRARFAEDLLCPRYSGKEIRERQRAVAELAGKPEFCCRMELLLGRVGVEESLPQAAERLADGKRRLQSGAVRALFWVLRVLTCGSGLLTLLLPESMAVVPGVMFSVLFLVQLAIWGLSSPQIRPFLAAMAAASQRLSVCGEPVDAFAREPFESEKLRELASVLGGARDPLRSLAGLSRRIGLGNSSILAFILNGLFLWDLWNAASLDSWKQKWGEKSTDWFAALGEAESLLSLANLPRCCTGSCVPEPVEGAGVFTARALGHPLLPNNARVCNDFTLGGGIHIVSGSNMAGKTTFLRTVGINMVLACAGGFACAESLAFSPMRVMTSMRLSDDLSGRISTFYAELQRIKTILDAASQDKSVLFLIDEIFRGTNSVDRLVGAEAVLRRLEELGVSGMITTHDLEICRLADERPRVVNCCFCETYRDGEIFFDYKRREGPSQTTNGQFLLRKVGILAN</sequence>
<feature type="transmembrane region" description="Helical" evidence="4">
    <location>
        <begin position="327"/>
        <end position="348"/>
    </location>
</feature>
<evidence type="ECO:0000313" key="7">
    <source>
        <dbReference type="Proteomes" id="UP000824242"/>
    </source>
</evidence>
<dbReference type="SUPFAM" id="SSF52540">
    <property type="entry name" value="P-loop containing nucleoside triphosphate hydrolases"/>
    <property type="match status" value="1"/>
</dbReference>
<dbReference type="AlphaFoldDB" id="A0A9D1AMA8"/>
<gene>
    <name evidence="6" type="ORF">IAB89_03190</name>
</gene>
<evidence type="ECO:0000256" key="2">
    <source>
        <dbReference type="ARBA" id="ARBA00022840"/>
    </source>
</evidence>
<dbReference type="GO" id="GO:0006298">
    <property type="term" value="P:mismatch repair"/>
    <property type="evidence" value="ECO:0007669"/>
    <property type="project" value="InterPro"/>
</dbReference>
<evidence type="ECO:0000256" key="4">
    <source>
        <dbReference type="SAM" id="Phobius"/>
    </source>
</evidence>
<feature type="transmembrane region" description="Helical" evidence="4">
    <location>
        <begin position="59"/>
        <end position="78"/>
    </location>
</feature>